<name>A0A0A9G3V9_ARUDO</name>
<organism evidence="1">
    <name type="scientific">Arundo donax</name>
    <name type="common">Giant reed</name>
    <name type="synonym">Donax arundinaceus</name>
    <dbReference type="NCBI Taxonomy" id="35708"/>
    <lineage>
        <taxon>Eukaryota</taxon>
        <taxon>Viridiplantae</taxon>
        <taxon>Streptophyta</taxon>
        <taxon>Embryophyta</taxon>
        <taxon>Tracheophyta</taxon>
        <taxon>Spermatophyta</taxon>
        <taxon>Magnoliopsida</taxon>
        <taxon>Liliopsida</taxon>
        <taxon>Poales</taxon>
        <taxon>Poaceae</taxon>
        <taxon>PACMAD clade</taxon>
        <taxon>Arundinoideae</taxon>
        <taxon>Arundineae</taxon>
        <taxon>Arundo</taxon>
    </lineage>
</organism>
<reference evidence="1" key="1">
    <citation type="submission" date="2014-09" db="EMBL/GenBank/DDBJ databases">
        <authorList>
            <person name="Magalhaes I.L.F."/>
            <person name="Oliveira U."/>
            <person name="Santos F.R."/>
            <person name="Vidigal T.H.D.A."/>
            <person name="Brescovit A.D."/>
            <person name="Santos A.J."/>
        </authorList>
    </citation>
    <scope>NUCLEOTIDE SEQUENCE</scope>
    <source>
        <tissue evidence="1">Shoot tissue taken approximately 20 cm above the soil surface</tissue>
    </source>
</reference>
<protein>
    <submittedName>
        <fullName evidence="1">Uncharacterized protein</fullName>
    </submittedName>
</protein>
<evidence type="ECO:0000313" key="1">
    <source>
        <dbReference type="EMBL" id="JAE18119.1"/>
    </source>
</evidence>
<dbReference type="AlphaFoldDB" id="A0A0A9G3V9"/>
<sequence>MWTSYMSTSPCVSHHNSLSVMGRQMSSYIRRHNLKLLLITRRCIRRHVLLLGKSTVILVRRTNFEHIRPCEF</sequence>
<dbReference type="EMBL" id="GBRH01179777">
    <property type="protein sequence ID" value="JAE18119.1"/>
    <property type="molecule type" value="Transcribed_RNA"/>
</dbReference>
<reference evidence="1" key="2">
    <citation type="journal article" date="2015" name="Data Brief">
        <title>Shoot transcriptome of the giant reed, Arundo donax.</title>
        <authorList>
            <person name="Barrero R.A."/>
            <person name="Guerrero F.D."/>
            <person name="Moolhuijzen P."/>
            <person name="Goolsby J.A."/>
            <person name="Tidwell J."/>
            <person name="Bellgard S.E."/>
            <person name="Bellgard M.I."/>
        </authorList>
    </citation>
    <scope>NUCLEOTIDE SEQUENCE</scope>
    <source>
        <tissue evidence="1">Shoot tissue taken approximately 20 cm above the soil surface</tissue>
    </source>
</reference>
<proteinExistence type="predicted"/>
<accession>A0A0A9G3V9</accession>